<dbReference type="PANTHER" id="PTHR30477">
    <property type="entry name" value="ABC-TRANSPORTER METAL-BINDING PROTEIN"/>
    <property type="match status" value="1"/>
</dbReference>
<gene>
    <name evidence="8" type="ORF">D2T33_19300</name>
</gene>
<dbReference type="InterPro" id="IPR001626">
    <property type="entry name" value="ABC_TroCD"/>
</dbReference>
<evidence type="ECO:0000256" key="6">
    <source>
        <dbReference type="RuleBase" id="RU003943"/>
    </source>
</evidence>
<protein>
    <submittedName>
        <fullName evidence="8">Metal ABC transporter permease</fullName>
    </submittedName>
</protein>
<dbReference type="Gene3D" id="1.10.3470.10">
    <property type="entry name" value="ABC transporter involved in vitamin B12 uptake, BtuC"/>
    <property type="match status" value="1"/>
</dbReference>
<feature type="transmembrane region" description="Helical" evidence="7">
    <location>
        <begin position="180"/>
        <end position="213"/>
    </location>
</feature>
<comment type="similarity">
    <text evidence="2 6">Belongs to the ABC-3 integral membrane protein family.</text>
</comment>
<feature type="transmembrane region" description="Helical" evidence="7">
    <location>
        <begin position="57"/>
        <end position="85"/>
    </location>
</feature>
<reference evidence="8 9" key="2">
    <citation type="submission" date="2019-01" db="EMBL/GenBank/DDBJ databases">
        <authorList>
            <person name="Li Y."/>
        </authorList>
    </citation>
    <scope>NUCLEOTIDE SEQUENCE [LARGE SCALE GENOMIC DNA]</scope>
    <source>
        <strain evidence="8 9">2D-5</strain>
    </source>
</reference>
<evidence type="ECO:0000256" key="4">
    <source>
        <dbReference type="ARBA" id="ARBA00022989"/>
    </source>
</evidence>
<comment type="caution">
    <text evidence="8">The sequence shown here is derived from an EMBL/GenBank/DDBJ whole genome shotgun (WGS) entry which is preliminary data.</text>
</comment>
<name>A0A443ILI6_9RHOB</name>
<keyword evidence="9" id="KW-1185">Reference proteome</keyword>
<evidence type="ECO:0000313" key="8">
    <source>
        <dbReference type="EMBL" id="RWR05806.1"/>
    </source>
</evidence>
<evidence type="ECO:0000313" key="9">
    <source>
        <dbReference type="Proteomes" id="UP000285710"/>
    </source>
</evidence>
<dbReference type="PANTHER" id="PTHR30477:SF13">
    <property type="entry name" value="IRON TRANSPORT SYSTEM MEMBRANE PROTEIN HI_0360-RELATED"/>
    <property type="match status" value="1"/>
</dbReference>
<comment type="subcellular location">
    <subcellularLocation>
        <location evidence="6">Cell membrane</location>
        <topology evidence="6">Multi-pass membrane protein</topology>
    </subcellularLocation>
    <subcellularLocation>
        <location evidence="1">Membrane</location>
        <topology evidence="1">Multi-pass membrane protein</topology>
    </subcellularLocation>
</comment>
<dbReference type="Proteomes" id="UP000285710">
    <property type="component" value="Unassembled WGS sequence"/>
</dbReference>
<keyword evidence="4 7" id="KW-1133">Transmembrane helix</keyword>
<feature type="transmembrane region" description="Helical" evidence="7">
    <location>
        <begin position="225"/>
        <end position="245"/>
    </location>
</feature>
<organism evidence="8 9">
    <name type="scientific">Paenirhodobacter populi</name>
    <dbReference type="NCBI Taxonomy" id="2306993"/>
    <lineage>
        <taxon>Bacteria</taxon>
        <taxon>Pseudomonadati</taxon>
        <taxon>Pseudomonadota</taxon>
        <taxon>Alphaproteobacteria</taxon>
        <taxon>Rhodobacterales</taxon>
        <taxon>Rhodobacter group</taxon>
        <taxon>Paenirhodobacter</taxon>
    </lineage>
</organism>
<feature type="transmembrane region" description="Helical" evidence="7">
    <location>
        <begin position="12"/>
        <end position="37"/>
    </location>
</feature>
<dbReference type="SUPFAM" id="SSF81345">
    <property type="entry name" value="ABC transporter involved in vitamin B12 uptake, BtuC"/>
    <property type="match status" value="1"/>
</dbReference>
<feature type="transmembrane region" description="Helical" evidence="7">
    <location>
        <begin position="137"/>
        <end position="160"/>
    </location>
</feature>
<dbReference type="GO" id="GO:0010043">
    <property type="term" value="P:response to zinc ion"/>
    <property type="evidence" value="ECO:0007669"/>
    <property type="project" value="TreeGrafter"/>
</dbReference>
<dbReference type="EMBL" id="SAUW01000033">
    <property type="protein sequence ID" value="RWR05806.1"/>
    <property type="molecule type" value="Genomic_DNA"/>
</dbReference>
<evidence type="ECO:0000256" key="7">
    <source>
        <dbReference type="SAM" id="Phobius"/>
    </source>
</evidence>
<evidence type="ECO:0000256" key="2">
    <source>
        <dbReference type="ARBA" id="ARBA00008034"/>
    </source>
</evidence>
<dbReference type="RefSeq" id="WP_128270851.1">
    <property type="nucleotide sequence ID" value="NZ_SAUW01000033.1"/>
</dbReference>
<keyword evidence="3 6" id="KW-0812">Transmembrane</keyword>
<keyword evidence="6" id="KW-0813">Transport</keyword>
<keyword evidence="5 7" id="KW-0472">Membrane</keyword>
<dbReference type="GO" id="GO:0043190">
    <property type="term" value="C:ATP-binding cassette (ABC) transporter complex"/>
    <property type="evidence" value="ECO:0007669"/>
    <property type="project" value="InterPro"/>
</dbReference>
<accession>A0A443ILI6</accession>
<feature type="transmembrane region" description="Helical" evidence="7">
    <location>
        <begin position="97"/>
        <end position="116"/>
    </location>
</feature>
<dbReference type="Pfam" id="PF00950">
    <property type="entry name" value="ABC-3"/>
    <property type="match status" value="1"/>
</dbReference>
<dbReference type="GO" id="GO:0055085">
    <property type="term" value="P:transmembrane transport"/>
    <property type="evidence" value="ECO:0007669"/>
    <property type="project" value="InterPro"/>
</dbReference>
<dbReference type="InterPro" id="IPR037294">
    <property type="entry name" value="ABC_BtuC-like"/>
</dbReference>
<evidence type="ECO:0000256" key="5">
    <source>
        <dbReference type="ARBA" id="ARBA00023136"/>
    </source>
</evidence>
<evidence type="ECO:0000256" key="3">
    <source>
        <dbReference type="ARBA" id="ARBA00022692"/>
    </source>
</evidence>
<evidence type="ECO:0000256" key="1">
    <source>
        <dbReference type="ARBA" id="ARBA00004141"/>
    </source>
</evidence>
<reference evidence="8 9" key="1">
    <citation type="submission" date="2019-01" db="EMBL/GenBank/DDBJ databases">
        <title>Sinorhodobacter populi sp. nov. isolated from the symptomatic bark tissue of Populus euramericana canker.</title>
        <authorList>
            <person name="Xu G."/>
        </authorList>
    </citation>
    <scope>NUCLEOTIDE SEQUENCE [LARGE SCALE GENOMIC DNA]</scope>
    <source>
        <strain evidence="8 9">2D-5</strain>
    </source>
</reference>
<proteinExistence type="inferred from homology"/>
<feature type="transmembrane region" description="Helical" evidence="7">
    <location>
        <begin position="251"/>
        <end position="270"/>
    </location>
</feature>
<sequence length="287" mass="30079">MSHLLQPFLDYVFMQRAVLGTVAIALSATPVGCFLTLRRMSLMGDAMSHAILPGVAVGFLVSGLSLGAMTVGGIVAGLAVAVLTGAVTRATGQREDASLAAFYLISLALGVLLVSLRGSNVDLMHILFGSVLALNDAALRLLCVIATLTLVTLAVVWRPLVLECVDPTFLRSVSRWSGPVHLIFLGLVVLNLVAGFQALGTLLSVGMMILPALCARFWCRNLGPMVALAMGVAIAASVAGLVASYEWSLPSGPAITLSLGAIYLFSLICGPKDGILARFRPRPHFHS</sequence>
<dbReference type="AlphaFoldDB" id="A0A443ILI6"/>